<keyword evidence="2" id="KW-0472">Membrane</keyword>
<dbReference type="Proteomes" id="UP000434044">
    <property type="component" value="Unassembled WGS sequence"/>
</dbReference>
<evidence type="ECO:0000313" key="3">
    <source>
        <dbReference type="EMBL" id="MTW21627.1"/>
    </source>
</evidence>
<gene>
    <name evidence="3" type="ORF">GJ668_11065</name>
</gene>
<feature type="region of interest" description="Disordered" evidence="1">
    <location>
        <begin position="210"/>
        <end position="345"/>
    </location>
</feature>
<dbReference type="RefSeq" id="WP_155450207.1">
    <property type="nucleotide sequence ID" value="NZ_WNKT01000021.1"/>
</dbReference>
<feature type="transmembrane region" description="Helical" evidence="2">
    <location>
        <begin position="6"/>
        <end position="27"/>
    </location>
</feature>
<proteinExistence type="predicted"/>
<keyword evidence="2" id="KW-1133">Transmembrane helix</keyword>
<evidence type="ECO:0000313" key="4">
    <source>
        <dbReference type="Proteomes" id="UP000434044"/>
    </source>
</evidence>
<evidence type="ECO:0000256" key="2">
    <source>
        <dbReference type="SAM" id="Phobius"/>
    </source>
</evidence>
<feature type="compositionally biased region" description="Acidic residues" evidence="1">
    <location>
        <begin position="221"/>
        <end position="230"/>
    </location>
</feature>
<sequence>MSTLQLAALILAGEFALLAWVILFLMLRRQHHQTKDDEVHAEAVMEHLESSEHSHRDALTNLFENTYRLEGDELAAKVDEYMERERAFYNVMLNLYLNRDGEKLKEIPAELAKVIKPWAEITPTGMISANEVTSLENERAQLSAELENTKETLEQLMDEYTAAFQQAEQAKAKPADKPPATPAGADTAPPASSAEDAEDVNFDDLDMDDADFDIQAMETAQPEEPEESEAPETALEPEPTANTTADAEDAAKDTVEDVVEDSVGDTAKDAVEDALDPSEIDAMLEQLAKETASDSAAAAPDADRERALSPQEIEDARARDELEGLADLFDMSDDSDSAASDKQKT</sequence>
<organism evidence="3 4">
    <name type="scientific">Allochromatium palmeri</name>
    <dbReference type="NCBI Taxonomy" id="231048"/>
    <lineage>
        <taxon>Bacteria</taxon>
        <taxon>Pseudomonadati</taxon>
        <taxon>Pseudomonadota</taxon>
        <taxon>Gammaproteobacteria</taxon>
        <taxon>Chromatiales</taxon>
        <taxon>Chromatiaceae</taxon>
        <taxon>Allochromatium</taxon>
    </lineage>
</organism>
<feature type="region of interest" description="Disordered" evidence="1">
    <location>
        <begin position="166"/>
        <end position="197"/>
    </location>
</feature>
<dbReference type="OrthoDB" id="5766574at2"/>
<accession>A0A6N8EGL3</accession>
<keyword evidence="2" id="KW-0812">Transmembrane</keyword>
<dbReference type="EMBL" id="WNKT01000021">
    <property type="protein sequence ID" value="MTW21627.1"/>
    <property type="molecule type" value="Genomic_DNA"/>
</dbReference>
<evidence type="ECO:0000256" key="1">
    <source>
        <dbReference type="SAM" id="MobiDB-lite"/>
    </source>
</evidence>
<comment type="caution">
    <text evidence="3">The sequence shown here is derived from an EMBL/GenBank/DDBJ whole genome shotgun (WGS) entry which is preliminary data.</text>
</comment>
<name>A0A6N8EGL3_9GAMM</name>
<protein>
    <submittedName>
        <fullName evidence="3">Uncharacterized protein</fullName>
    </submittedName>
</protein>
<feature type="compositionally biased region" description="Low complexity" evidence="1">
    <location>
        <begin position="182"/>
        <end position="191"/>
    </location>
</feature>
<dbReference type="AlphaFoldDB" id="A0A6N8EGL3"/>
<keyword evidence="4" id="KW-1185">Reference proteome</keyword>
<reference evidence="3 4" key="1">
    <citation type="submission" date="2019-11" db="EMBL/GenBank/DDBJ databases">
        <title>Whole-genome sequence of the anaerobic purple sulfur bacterium Allochromatium palmeri DSM 15591.</title>
        <authorList>
            <person name="Kyndt J.A."/>
            <person name="Meyer T.E."/>
        </authorList>
    </citation>
    <scope>NUCLEOTIDE SEQUENCE [LARGE SCALE GENOMIC DNA]</scope>
    <source>
        <strain evidence="3 4">DSM 15591</strain>
    </source>
</reference>
<feature type="compositionally biased region" description="Low complexity" evidence="1">
    <location>
        <begin position="231"/>
        <end position="245"/>
    </location>
</feature>